<dbReference type="GO" id="GO:0004673">
    <property type="term" value="F:protein histidine kinase activity"/>
    <property type="evidence" value="ECO:0007669"/>
    <property type="project" value="UniProtKB-EC"/>
</dbReference>
<evidence type="ECO:0000256" key="4">
    <source>
        <dbReference type="ARBA" id="ARBA00022741"/>
    </source>
</evidence>
<dbReference type="GO" id="GO:0005524">
    <property type="term" value="F:ATP binding"/>
    <property type="evidence" value="ECO:0007669"/>
    <property type="project" value="UniProtKB-KW"/>
</dbReference>
<evidence type="ECO:0000256" key="5">
    <source>
        <dbReference type="ARBA" id="ARBA00022777"/>
    </source>
</evidence>
<reference evidence="10 11" key="1">
    <citation type="submission" date="2019-07" db="EMBL/GenBank/DDBJ databases">
        <title>Whole genome shotgun sequence of Rhodospirillum oryzae NBRC 107573.</title>
        <authorList>
            <person name="Hosoyama A."/>
            <person name="Uohara A."/>
            <person name="Ohji S."/>
            <person name="Ichikawa N."/>
        </authorList>
    </citation>
    <scope>NUCLEOTIDE SEQUENCE [LARGE SCALE GENOMIC DNA]</scope>
    <source>
        <strain evidence="10 11">NBRC 107573</strain>
    </source>
</reference>
<dbReference type="CDD" id="cd00130">
    <property type="entry name" value="PAS"/>
    <property type="match status" value="4"/>
</dbReference>
<dbReference type="NCBIfam" id="TIGR00229">
    <property type="entry name" value="sensory_box"/>
    <property type="match status" value="2"/>
</dbReference>
<dbReference type="SUPFAM" id="SSF55874">
    <property type="entry name" value="ATPase domain of HSP90 chaperone/DNA topoisomerase II/histidine kinase"/>
    <property type="match status" value="1"/>
</dbReference>
<dbReference type="PROSITE" id="PS50109">
    <property type="entry name" value="HIS_KIN"/>
    <property type="match status" value="1"/>
</dbReference>
<evidence type="ECO:0000313" key="10">
    <source>
        <dbReference type="EMBL" id="GEO81123.1"/>
    </source>
</evidence>
<sequence length="1096" mass="119715">MSRLCRLPPFLEPGPVMTVPVFPVSDPAPSLHRLAGVFDDLACVLFRRELGPDGRLTYPMVSPTLSRLVGHLVLQEGTSDLVHPADRPGLQEAIETSARHLTLCREQFRVVTANGETRWLRGASEPQRLPDGRIAWEGAWIDISAWMRADYEFKTLSEHPEEALFVLDQADQIIWGNTEAQHLFGHSLEGLRGRPFASLFRGGLPDLSACSLPGTERSGEGLAEREDAAPLLFRYSVRDVAVGDHGTRIVAGHDAQRAAPSDDAPPSPFSSDSDWFWETDARDCLTFASEQIGGVLGVKPSALVGHSWFEIGLDDTPEFALILRTCIEARIRFRDLVFSVGPPGGRDRRTLRLSGLPIFTPDGFYCGYRGIGTDITREVMAEHRAQRAHQQLVDAIESFTGAIAVYDPDDRLFICNPAYSQSFDPMGVFVKPGASFEQILHECHHRHVFDLGAVDFETWLADRLRRHHKADGEAFIVKLTDGRWMLSRECAMHGGGVVSIRTDITELKQREQDLDDLRRRYEVILDSAGEGIVGLDAAGRVNFANRMAGTILGRTPDAMTGMVFHDLINPDAPASSPLPTSAFGSGREPPFSTPLREACHSTVTAQVSTEIRRASDGCLIPVDFFVAPVAKDNGRAGNVLVFRDATERLRFERSREEQQRELERQVSVRTAELKGEIIVRRRVEGALRQSRERLKAMTDSLFEGVLVMDSQGQISFANPSARQLLACGEVEGHPLDSVLGIRTLQGDLPFVDSPLRRVLETGVTVRDDDAVFTTPAGAVLDVAYACSPLGEDGARRSAVLSFRDIQSLKRAQRELFQASRLSSVGQLAAGIAHEINTPVQYIGDNLRFIDEALGTVFTAIEEARTLSQALAQAGTNGAALEAAREALSSTIDRSNFSFLGAEVPVAVRESLDGVEQIARIVLSMKDFSHPGTSTKTMTDLNRALESTLTVSRNVWKHAATIVRAFQADLPPVLCHAGEMNQVFLNLIVNAVHAIEASGKPLPGTITVTTSTDGPFVEVRVTDTGTGIPEEIRERLFDPFFTTKEVGKGTGQGLAICRDVVATKHGGTLEAGGEPGQGAVFTVRLPVDGTPTDHEDS</sequence>
<dbReference type="PANTHER" id="PTHR43065:SF46">
    <property type="entry name" value="C4-DICARBOXYLATE TRANSPORT SENSOR PROTEIN DCTB"/>
    <property type="match status" value="1"/>
</dbReference>
<dbReference type="Pfam" id="PF12860">
    <property type="entry name" value="PAS_7"/>
    <property type="match status" value="1"/>
</dbReference>
<dbReference type="Gene3D" id="1.10.287.130">
    <property type="match status" value="1"/>
</dbReference>
<accession>A0A512H6Q1</accession>
<dbReference type="InterPro" id="IPR005467">
    <property type="entry name" value="His_kinase_dom"/>
</dbReference>
<keyword evidence="6" id="KW-0067">ATP-binding</keyword>
<dbReference type="InterPro" id="IPR035965">
    <property type="entry name" value="PAS-like_dom_sf"/>
</dbReference>
<dbReference type="SMART" id="SM00387">
    <property type="entry name" value="HATPase_c"/>
    <property type="match status" value="1"/>
</dbReference>
<evidence type="ECO:0000256" key="6">
    <source>
        <dbReference type="ARBA" id="ARBA00022840"/>
    </source>
</evidence>
<dbReference type="InterPro" id="IPR013656">
    <property type="entry name" value="PAS_4"/>
</dbReference>
<dbReference type="PRINTS" id="PR00344">
    <property type="entry name" value="BCTRLSENSOR"/>
</dbReference>
<dbReference type="Pfam" id="PF08448">
    <property type="entry name" value="PAS_4"/>
    <property type="match status" value="2"/>
</dbReference>
<dbReference type="Proteomes" id="UP000321567">
    <property type="component" value="Unassembled WGS sequence"/>
</dbReference>
<dbReference type="SUPFAM" id="SSF55785">
    <property type="entry name" value="PYP-like sensor domain (PAS domain)"/>
    <property type="match status" value="6"/>
</dbReference>
<dbReference type="InterPro" id="IPR013655">
    <property type="entry name" value="PAS_fold_3"/>
</dbReference>
<keyword evidence="4" id="KW-0547">Nucleotide-binding</keyword>
<dbReference type="EMBL" id="BJZO01000027">
    <property type="protein sequence ID" value="GEO81123.1"/>
    <property type="molecule type" value="Genomic_DNA"/>
</dbReference>
<dbReference type="SMART" id="SM00091">
    <property type="entry name" value="PAS"/>
    <property type="match status" value="6"/>
</dbReference>
<dbReference type="Pfam" id="PF08447">
    <property type="entry name" value="PAS_3"/>
    <property type="match status" value="1"/>
</dbReference>
<evidence type="ECO:0000256" key="7">
    <source>
        <dbReference type="ARBA" id="ARBA00023012"/>
    </source>
</evidence>
<evidence type="ECO:0000256" key="2">
    <source>
        <dbReference type="ARBA" id="ARBA00012438"/>
    </source>
</evidence>
<organism evidence="10 11">
    <name type="scientific">Pararhodospirillum oryzae</name>
    <dbReference type="NCBI Taxonomy" id="478448"/>
    <lineage>
        <taxon>Bacteria</taxon>
        <taxon>Pseudomonadati</taxon>
        <taxon>Pseudomonadota</taxon>
        <taxon>Alphaproteobacteria</taxon>
        <taxon>Rhodospirillales</taxon>
        <taxon>Rhodospirillaceae</taxon>
        <taxon>Pararhodospirillum</taxon>
    </lineage>
</organism>
<comment type="caution">
    <text evidence="10">The sequence shown here is derived from an EMBL/GenBank/DDBJ whole genome shotgun (WGS) entry which is preliminary data.</text>
</comment>
<feature type="domain" description="Histidine kinase" evidence="8">
    <location>
        <begin position="830"/>
        <end position="1088"/>
    </location>
</feature>
<evidence type="ECO:0000259" key="8">
    <source>
        <dbReference type="PROSITE" id="PS50109"/>
    </source>
</evidence>
<dbReference type="Pfam" id="PF13188">
    <property type="entry name" value="PAS_8"/>
    <property type="match status" value="1"/>
</dbReference>
<dbReference type="PANTHER" id="PTHR43065">
    <property type="entry name" value="SENSOR HISTIDINE KINASE"/>
    <property type="match status" value="1"/>
</dbReference>
<dbReference type="InterPro" id="IPR004358">
    <property type="entry name" value="Sig_transdc_His_kin-like_C"/>
</dbReference>
<protein>
    <recommendedName>
        <fullName evidence="2">histidine kinase</fullName>
        <ecNumber evidence="2">2.7.13.3</ecNumber>
    </recommendedName>
</protein>
<evidence type="ECO:0000259" key="9">
    <source>
        <dbReference type="PROSITE" id="PS50112"/>
    </source>
</evidence>
<name>A0A512H6Q1_9PROT</name>
<dbReference type="InterPro" id="IPR000014">
    <property type="entry name" value="PAS"/>
</dbReference>
<comment type="catalytic activity">
    <reaction evidence="1">
        <text>ATP + protein L-histidine = ADP + protein N-phospho-L-histidine.</text>
        <dbReference type="EC" id="2.7.13.3"/>
    </reaction>
</comment>
<dbReference type="EC" id="2.7.13.3" evidence="2"/>
<dbReference type="InterPro" id="IPR036890">
    <property type="entry name" value="HATPase_C_sf"/>
</dbReference>
<dbReference type="Gene3D" id="3.30.565.10">
    <property type="entry name" value="Histidine kinase-like ATPase, C-terminal domain"/>
    <property type="match status" value="1"/>
</dbReference>
<feature type="domain" description="PAS" evidence="9">
    <location>
        <begin position="690"/>
        <end position="726"/>
    </location>
</feature>
<keyword evidence="3" id="KW-0808">Transferase</keyword>
<keyword evidence="11" id="KW-1185">Reference proteome</keyword>
<dbReference type="GO" id="GO:0000160">
    <property type="term" value="P:phosphorelay signal transduction system"/>
    <property type="evidence" value="ECO:0007669"/>
    <property type="project" value="UniProtKB-KW"/>
</dbReference>
<evidence type="ECO:0000256" key="1">
    <source>
        <dbReference type="ARBA" id="ARBA00000085"/>
    </source>
</evidence>
<evidence type="ECO:0000256" key="3">
    <source>
        <dbReference type="ARBA" id="ARBA00022679"/>
    </source>
</evidence>
<keyword evidence="7" id="KW-0902">Two-component regulatory system</keyword>
<dbReference type="InterPro" id="IPR003594">
    <property type="entry name" value="HATPase_dom"/>
</dbReference>
<keyword evidence="5" id="KW-0418">Kinase</keyword>
<proteinExistence type="predicted"/>
<dbReference type="Pfam" id="PF13426">
    <property type="entry name" value="PAS_9"/>
    <property type="match status" value="1"/>
</dbReference>
<evidence type="ECO:0000313" key="11">
    <source>
        <dbReference type="Proteomes" id="UP000321567"/>
    </source>
</evidence>
<dbReference type="AlphaFoldDB" id="A0A512H6Q1"/>
<dbReference type="Pfam" id="PF02518">
    <property type="entry name" value="HATPase_c"/>
    <property type="match status" value="1"/>
</dbReference>
<dbReference type="Gene3D" id="3.30.450.20">
    <property type="entry name" value="PAS domain"/>
    <property type="match status" value="5"/>
</dbReference>
<dbReference type="PROSITE" id="PS50112">
    <property type="entry name" value="PAS"/>
    <property type="match status" value="2"/>
</dbReference>
<feature type="domain" description="PAS" evidence="9">
    <location>
        <begin position="517"/>
        <end position="571"/>
    </location>
</feature>
<gene>
    <name evidence="10" type="ORF">ROR02_12540</name>
</gene>